<gene>
    <name evidence="1" type="ORF">KME07_12810</name>
</gene>
<dbReference type="Proteomes" id="UP000707356">
    <property type="component" value="Unassembled WGS sequence"/>
</dbReference>
<reference evidence="1" key="2">
    <citation type="journal article" date="2022" name="Microbiol. Resour. Announc.">
        <title>Metagenome Sequencing to Explore Phylogenomics of Terrestrial Cyanobacteria.</title>
        <authorList>
            <person name="Ward R.D."/>
            <person name="Stajich J.E."/>
            <person name="Johansen J.R."/>
            <person name="Huntemann M."/>
            <person name="Clum A."/>
            <person name="Foster B."/>
            <person name="Foster B."/>
            <person name="Roux S."/>
            <person name="Palaniappan K."/>
            <person name="Varghese N."/>
            <person name="Mukherjee S."/>
            <person name="Reddy T.B.K."/>
            <person name="Daum C."/>
            <person name="Copeland A."/>
            <person name="Chen I.A."/>
            <person name="Ivanova N.N."/>
            <person name="Kyrpides N.C."/>
            <person name="Shapiro N."/>
            <person name="Eloe-Fadrosh E.A."/>
            <person name="Pietrasiak N."/>
        </authorList>
    </citation>
    <scope>NUCLEOTIDE SEQUENCE</scope>
    <source>
        <strain evidence="1">GSE-TBD4-15B</strain>
    </source>
</reference>
<accession>A0A951PBB6</accession>
<protein>
    <submittedName>
        <fullName evidence="1">Uncharacterized protein</fullName>
    </submittedName>
</protein>
<evidence type="ECO:0000313" key="2">
    <source>
        <dbReference type="Proteomes" id="UP000707356"/>
    </source>
</evidence>
<evidence type="ECO:0000313" key="1">
    <source>
        <dbReference type="EMBL" id="MBW4466298.1"/>
    </source>
</evidence>
<reference evidence="1" key="1">
    <citation type="submission" date="2021-05" db="EMBL/GenBank/DDBJ databases">
        <authorList>
            <person name="Pietrasiak N."/>
            <person name="Ward R."/>
            <person name="Stajich J.E."/>
            <person name="Kurbessoian T."/>
        </authorList>
    </citation>
    <scope>NUCLEOTIDE SEQUENCE</scope>
    <source>
        <strain evidence="1">GSE-TBD4-15B</strain>
    </source>
</reference>
<organism evidence="1 2">
    <name type="scientific">Pegethrix bostrychoides GSE-TBD4-15B</name>
    <dbReference type="NCBI Taxonomy" id="2839662"/>
    <lineage>
        <taxon>Bacteria</taxon>
        <taxon>Bacillati</taxon>
        <taxon>Cyanobacteriota</taxon>
        <taxon>Cyanophyceae</taxon>
        <taxon>Oculatellales</taxon>
        <taxon>Oculatellaceae</taxon>
        <taxon>Pegethrix</taxon>
    </lineage>
</organism>
<sequence>MNTLIVLTSLLPVAFVWLSGERFRAKQAHIACSGAYPNRVHLPSSTHFIEILTQEQLASLLIYIPSGLTVECIQVTDEQFKLIPHFATTTEFSLLIDLNLYIQPGNTFTVSMQGVRTSDRSEQVWRYEVYAKYLNGSEFQRIGVANIHTYSDIRLHQKIFN</sequence>
<dbReference type="AlphaFoldDB" id="A0A951PBB6"/>
<dbReference type="EMBL" id="JAHHHV010000067">
    <property type="protein sequence ID" value="MBW4466298.1"/>
    <property type="molecule type" value="Genomic_DNA"/>
</dbReference>
<name>A0A951PBB6_9CYAN</name>
<comment type="caution">
    <text evidence="1">The sequence shown here is derived from an EMBL/GenBank/DDBJ whole genome shotgun (WGS) entry which is preliminary data.</text>
</comment>
<proteinExistence type="predicted"/>